<feature type="transmembrane region" description="Helical" evidence="2">
    <location>
        <begin position="58"/>
        <end position="79"/>
    </location>
</feature>
<sequence>MTNLTRLEQATGDTARSKDVARRDASLAPAVTSARYREANVVPRSLTVVYPGRSVRRVTLLLVVLLSASLLLVPASAVGPRGGSAFNTPEPYGDDAANLRIVKTVKHAIQNTVPSRRHPHPVINISTFLLDWTPAVNALIDACRRGVEVRVILDDEIDNWNSRRLITALNSDNVPDRDRNGVADRDPRAGRCNRPLRATHGGLRTMPGALSQDEQFDTFTVRRAVRSVQAPHADSVTWGRDGSYVKTCKGSCRGKGGNMHSKFYLFSDTRSSHHVVMVSSSNLNRGGAELGWNDMYVIKGRKKLYRGFRAMHRLMTDDVRATADKVQVKDGPFIARFFPMRNASRATDPTLHDLAKVKCHGPLGRTKINVSMFYWKGWRGDYLLDKLATLGHQGCKIKVVYGAPSRWIATRMRDLAKRRIIQLWDSRWDYNDDGFNEVRTHAKYVLVRGHVGRDRRAYRVWTGSQNWVTGSLSLSDETSLNIGLRSAYVSYLEHWDTLRDHSRRLPYSVYGR</sequence>
<proteinExistence type="predicted"/>
<evidence type="ECO:0000313" key="5">
    <source>
        <dbReference type="Proteomes" id="UP000325003"/>
    </source>
</evidence>
<dbReference type="Pfam" id="PF13091">
    <property type="entry name" value="PLDc_2"/>
    <property type="match status" value="2"/>
</dbReference>
<feature type="region of interest" description="Disordered" evidence="1">
    <location>
        <begin position="176"/>
        <end position="202"/>
    </location>
</feature>
<gene>
    <name evidence="4" type="ORF">F0U44_01770</name>
</gene>
<name>A0A5B1LLW1_9ACTN</name>
<organism evidence="4 5">
    <name type="scientific">Nocardioides humilatus</name>
    <dbReference type="NCBI Taxonomy" id="2607660"/>
    <lineage>
        <taxon>Bacteria</taxon>
        <taxon>Bacillati</taxon>
        <taxon>Actinomycetota</taxon>
        <taxon>Actinomycetes</taxon>
        <taxon>Propionibacteriales</taxon>
        <taxon>Nocardioidaceae</taxon>
        <taxon>Nocardioides</taxon>
    </lineage>
</organism>
<feature type="compositionally biased region" description="Polar residues" evidence="1">
    <location>
        <begin position="1"/>
        <end position="14"/>
    </location>
</feature>
<feature type="region of interest" description="Disordered" evidence="1">
    <location>
        <begin position="1"/>
        <end position="24"/>
    </location>
</feature>
<dbReference type="AlphaFoldDB" id="A0A5B1LLW1"/>
<dbReference type="EMBL" id="VUJV01000001">
    <property type="protein sequence ID" value="KAA1421078.1"/>
    <property type="molecule type" value="Genomic_DNA"/>
</dbReference>
<dbReference type="Gene3D" id="3.30.870.10">
    <property type="entry name" value="Endonuclease Chain A"/>
    <property type="match status" value="2"/>
</dbReference>
<evidence type="ECO:0000256" key="2">
    <source>
        <dbReference type="SAM" id="Phobius"/>
    </source>
</evidence>
<evidence type="ECO:0000256" key="1">
    <source>
        <dbReference type="SAM" id="MobiDB-lite"/>
    </source>
</evidence>
<evidence type="ECO:0000313" key="4">
    <source>
        <dbReference type="EMBL" id="KAA1421078.1"/>
    </source>
</evidence>
<keyword evidence="2" id="KW-0812">Transmembrane</keyword>
<reference evidence="4 5" key="1">
    <citation type="submission" date="2019-09" db="EMBL/GenBank/DDBJ databases">
        <title>Nocardioides panacisoli sp. nov., isolated from the soil of a ginseng field.</title>
        <authorList>
            <person name="Cho C."/>
        </authorList>
    </citation>
    <scope>NUCLEOTIDE SEQUENCE [LARGE SCALE GENOMIC DNA]</scope>
    <source>
        <strain evidence="4 5">BN130099</strain>
    </source>
</reference>
<keyword evidence="2" id="KW-0472">Membrane</keyword>
<reference evidence="4 5" key="2">
    <citation type="submission" date="2019-09" db="EMBL/GenBank/DDBJ databases">
        <authorList>
            <person name="Jin C."/>
        </authorList>
    </citation>
    <scope>NUCLEOTIDE SEQUENCE [LARGE SCALE GENOMIC DNA]</scope>
    <source>
        <strain evidence="4 5">BN130099</strain>
    </source>
</reference>
<dbReference type="InterPro" id="IPR025202">
    <property type="entry name" value="PLD-like_dom"/>
</dbReference>
<dbReference type="Proteomes" id="UP000325003">
    <property type="component" value="Unassembled WGS sequence"/>
</dbReference>
<evidence type="ECO:0000259" key="3">
    <source>
        <dbReference type="Pfam" id="PF13091"/>
    </source>
</evidence>
<comment type="caution">
    <text evidence="4">The sequence shown here is derived from an EMBL/GenBank/DDBJ whole genome shotgun (WGS) entry which is preliminary data.</text>
</comment>
<feature type="domain" description="Phospholipase D-like" evidence="3">
    <location>
        <begin position="123"/>
        <end position="302"/>
    </location>
</feature>
<keyword evidence="2" id="KW-1133">Transmembrane helix</keyword>
<dbReference type="CDD" id="cd00138">
    <property type="entry name" value="PLDc_SF"/>
    <property type="match status" value="1"/>
</dbReference>
<feature type="compositionally biased region" description="Basic and acidic residues" evidence="1">
    <location>
        <begin position="15"/>
        <end position="24"/>
    </location>
</feature>
<feature type="domain" description="Phospholipase D-like" evidence="3">
    <location>
        <begin position="366"/>
        <end position="482"/>
    </location>
</feature>
<keyword evidence="5" id="KW-1185">Reference proteome</keyword>
<dbReference type="SUPFAM" id="SSF56024">
    <property type="entry name" value="Phospholipase D/nuclease"/>
    <property type="match status" value="2"/>
</dbReference>
<protein>
    <recommendedName>
        <fullName evidence="3">Phospholipase D-like domain-containing protein</fullName>
    </recommendedName>
</protein>
<feature type="compositionally biased region" description="Basic and acidic residues" evidence="1">
    <location>
        <begin position="176"/>
        <end position="189"/>
    </location>
</feature>
<accession>A0A5B1LLW1</accession>